<dbReference type="Pfam" id="PF13480">
    <property type="entry name" value="Acetyltransf_6"/>
    <property type="match status" value="1"/>
</dbReference>
<name>A0A254TG32_9BURK</name>
<dbReference type="InterPro" id="IPR016181">
    <property type="entry name" value="Acyl_CoA_acyltransferase"/>
</dbReference>
<keyword evidence="3" id="KW-1185">Reference proteome</keyword>
<dbReference type="EMBL" id="LSTO01000001">
    <property type="protein sequence ID" value="OWW21609.1"/>
    <property type="molecule type" value="Genomic_DNA"/>
</dbReference>
<dbReference type="InterPro" id="IPR038740">
    <property type="entry name" value="BioF2-like_GNAT_dom"/>
</dbReference>
<gene>
    <name evidence="2" type="ORF">AYR66_21080</name>
</gene>
<dbReference type="SUPFAM" id="SSF55729">
    <property type="entry name" value="Acyl-CoA N-acyltransferases (Nat)"/>
    <property type="match status" value="1"/>
</dbReference>
<evidence type="ECO:0000313" key="3">
    <source>
        <dbReference type="Proteomes" id="UP000197535"/>
    </source>
</evidence>
<protein>
    <recommendedName>
        <fullName evidence="1">BioF2-like acetyltransferase domain-containing protein</fullName>
    </recommendedName>
</protein>
<evidence type="ECO:0000259" key="1">
    <source>
        <dbReference type="Pfam" id="PF13480"/>
    </source>
</evidence>
<dbReference type="RefSeq" id="WP_170942178.1">
    <property type="nucleotide sequence ID" value="NZ_LSTO01000001.1"/>
</dbReference>
<reference evidence="2 3" key="1">
    <citation type="submission" date="2016-02" db="EMBL/GenBank/DDBJ databases">
        <authorList>
            <person name="Wen L."/>
            <person name="He K."/>
            <person name="Yang H."/>
        </authorList>
    </citation>
    <scope>NUCLEOTIDE SEQUENCE [LARGE SCALE GENOMIC DNA]</scope>
    <source>
        <strain evidence="2 3">TSA40</strain>
    </source>
</reference>
<dbReference type="Gene3D" id="3.40.630.30">
    <property type="match status" value="1"/>
</dbReference>
<organism evidence="2 3">
    <name type="scientific">Noviherbaspirillum denitrificans</name>
    <dbReference type="NCBI Taxonomy" id="1968433"/>
    <lineage>
        <taxon>Bacteria</taxon>
        <taxon>Pseudomonadati</taxon>
        <taxon>Pseudomonadota</taxon>
        <taxon>Betaproteobacteria</taxon>
        <taxon>Burkholderiales</taxon>
        <taxon>Oxalobacteraceae</taxon>
        <taxon>Noviherbaspirillum</taxon>
    </lineage>
</organism>
<dbReference type="Proteomes" id="UP000197535">
    <property type="component" value="Unassembled WGS sequence"/>
</dbReference>
<feature type="domain" description="BioF2-like acetyltransferase" evidence="1">
    <location>
        <begin position="142"/>
        <end position="282"/>
    </location>
</feature>
<proteinExistence type="predicted"/>
<evidence type="ECO:0000313" key="2">
    <source>
        <dbReference type="EMBL" id="OWW21609.1"/>
    </source>
</evidence>
<comment type="caution">
    <text evidence="2">The sequence shown here is derived from an EMBL/GenBank/DDBJ whole genome shotgun (WGS) entry which is preliminary data.</text>
</comment>
<sequence>MEPTTTTVYENTIPPFVEPELDALYGHVFSSLKQFRVYDGIDNAIHTYVARTGGKTDAIILFRIDGRRAQVLNEQIAMEAGDINRFARHVFDNWHHIDLIRFPAILAGGGLAYPHQQFYRTEDIVLALPPTPDEYLAALGKATRKNFKYHSNRLKRNFPTLSFEVWTDGAIPESYVHDIFELNRARMATKNKESEIDDAETGRLARLVRESGLVSAMLLDGRVVAGTVCSRIGANYFMHTNAHDPAYDDARLGKLCCTMTILDCIARGGKEFHFMWGRFEYKYLLLGVQRDYDELTVYRSPARMLLHGASAVRIACSGYSREWKFRLLDLANKPEEGSLLLRGAARSLNFLRTLRQTGLRGAILRH</sequence>
<accession>A0A254TG32</accession>
<dbReference type="AlphaFoldDB" id="A0A254TG32"/>